<dbReference type="AlphaFoldDB" id="A0A0K1XCB8"/>
<protein>
    <recommendedName>
        <fullName evidence="4">HTH araC/xylS-type domain-containing protein</fullName>
    </recommendedName>
</protein>
<dbReference type="SMART" id="SM00342">
    <property type="entry name" value="HTH_ARAC"/>
    <property type="match status" value="1"/>
</dbReference>
<dbReference type="KEGG" id="pbb:AKN87_05055"/>
<dbReference type="GO" id="GO:0005829">
    <property type="term" value="C:cytosol"/>
    <property type="evidence" value="ECO:0007669"/>
    <property type="project" value="TreeGrafter"/>
</dbReference>
<dbReference type="GO" id="GO:0009893">
    <property type="term" value="P:positive regulation of metabolic process"/>
    <property type="evidence" value="ECO:0007669"/>
    <property type="project" value="UniProtKB-ARBA"/>
</dbReference>
<dbReference type="Pfam" id="PF12833">
    <property type="entry name" value="HTH_18"/>
    <property type="match status" value="1"/>
</dbReference>
<dbReference type="RefSeq" id="WP_053100030.1">
    <property type="nucleotide sequence ID" value="NZ_CP012358.1"/>
</dbReference>
<feature type="domain" description="HTH araC/xylS-type" evidence="4">
    <location>
        <begin position="235"/>
        <end position="333"/>
    </location>
</feature>
<dbReference type="PANTHER" id="PTHR47894:SF1">
    <property type="entry name" value="HTH-TYPE TRANSCRIPTIONAL REGULATOR VQSM"/>
    <property type="match status" value="1"/>
</dbReference>
<dbReference type="GeneID" id="93983633"/>
<gene>
    <name evidence="5" type="ORF">AKN88_03050</name>
</gene>
<evidence type="ECO:0000259" key="4">
    <source>
        <dbReference type="PROSITE" id="PS01124"/>
    </source>
</evidence>
<dbReference type="PROSITE" id="PS00041">
    <property type="entry name" value="HTH_ARAC_FAMILY_1"/>
    <property type="match status" value="1"/>
</dbReference>
<dbReference type="GO" id="GO:0000976">
    <property type="term" value="F:transcription cis-regulatory region binding"/>
    <property type="evidence" value="ECO:0007669"/>
    <property type="project" value="TreeGrafter"/>
</dbReference>
<dbReference type="InterPro" id="IPR018062">
    <property type="entry name" value="HTH_AraC-typ_CS"/>
</dbReference>
<accession>A0A0K1XCB8</accession>
<evidence type="ECO:0000256" key="2">
    <source>
        <dbReference type="ARBA" id="ARBA00023125"/>
    </source>
</evidence>
<name>A0A0K1XCB8_9GAMM</name>
<keyword evidence="2" id="KW-0238">DNA-binding</keyword>
<sequence>MLKHSSVAVLARFVNYAKQLQINPEAALIAADICPSILQDNSQRLPTLALEQVLLELAAQSQDPLFGLHAAQSIQPASWSILGYITMNCATLGQAIERIIPYEALVGDSGYSEIHSHQDTLELIWHCRHQSVIASRHLAENVLAAWLSYAQHLTGTQHAPLQVNFIHAAASDLAAYHAVFNCALNFNQPRNSLVIPLDYMNLPLQQADAHLLNTLEQHASQLLIANALKQNCISQQVQNYLQTHLAQESLNKQQVAEHLQLSVRTLDRRLQKAGTSFQQLLDQTRIQQAEYLLLHSDLTLLEIADALGFSESRSFFRHFKKHKQTTPLVFRQQH</sequence>
<proteinExistence type="predicted"/>
<dbReference type="PANTHER" id="PTHR47894">
    <property type="entry name" value="HTH-TYPE TRANSCRIPTIONAL REGULATOR GADX"/>
    <property type="match status" value="1"/>
</dbReference>
<dbReference type="InterPro" id="IPR009057">
    <property type="entry name" value="Homeodomain-like_sf"/>
</dbReference>
<dbReference type="STRING" id="1697053.AKN87_05055"/>
<dbReference type="Gene3D" id="1.10.10.60">
    <property type="entry name" value="Homeodomain-like"/>
    <property type="match status" value="1"/>
</dbReference>
<dbReference type="InterPro" id="IPR032687">
    <property type="entry name" value="AraC-type_N"/>
</dbReference>
<reference evidence="5 6" key="1">
    <citation type="journal article" date="2015" name="Genome Announc.">
        <title>Genome Sequences of Oblitimonas alkaliphila gen. nov. sp. nov. (Proposed), a Novel Bacterium of the Pseudomonadaceae Family.</title>
        <authorList>
            <person name="Lauer A.C."/>
            <person name="Nicholson A.C."/>
            <person name="Humrighouse B.W."/>
            <person name="Emery B."/>
            <person name="Drobish A."/>
            <person name="Juieng P."/>
            <person name="Loparev V."/>
            <person name="McQuiston J.R."/>
        </authorList>
    </citation>
    <scope>NUCLEOTIDE SEQUENCE [LARGE SCALE GENOMIC DNA]</scope>
    <source>
        <strain evidence="5 6">E5571</strain>
    </source>
</reference>
<evidence type="ECO:0000313" key="5">
    <source>
        <dbReference type="EMBL" id="AKX59030.1"/>
    </source>
</evidence>
<dbReference type="InterPro" id="IPR018060">
    <property type="entry name" value="HTH_AraC"/>
</dbReference>
<dbReference type="PROSITE" id="PS01124">
    <property type="entry name" value="HTH_ARAC_FAMILY_2"/>
    <property type="match status" value="1"/>
</dbReference>
<dbReference type="PATRIC" id="fig|1697053.3.peg.1026"/>
<keyword evidence="1" id="KW-0805">Transcription regulation</keyword>
<evidence type="ECO:0000256" key="3">
    <source>
        <dbReference type="ARBA" id="ARBA00023163"/>
    </source>
</evidence>
<keyword evidence="3" id="KW-0804">Transcription</keyword>
<keyword evidence="6" id="KW-1185">Reference proteome</keyword>
<organism evidence="5 6">
    <name type="scientific">Thiopseudomonas alkaliphila</name>
    <dbReference type="NCBI Taxonomy" id="1697053"/>
    <lineage>
        <taxon>Bacteria</taxon>
        <taxon>Pseudomonadati</taxon>
        <taxon>Pseudomonadota</taxon>
        <taxon>Gammaproteobacteria</taxon>
        <taxon>Pseudomonadales</taxon>
        <taxon>Pseudomonadaceae</taxon>
        <taxon>Thiopseudomonas</taxon>
    </lineage>
</organism>
<dbReference type="EMBL" id="CP012365">
    <property type="protein sequence ID" value="AKX59030.1"/>
    <property type="molecule type" value="Genomic_DNA"/>
</dbReference>
<dbReference type="SUPFAM" id="SSF46689">
    <property type="entry name" value="Homeodomain-like"/>
    <property type="match status" value="1"/>
</dbReference>
<evidence type="ECO:0000256" key="1">
    <source>
        <dbReference type="ARBA" id="ARBA00023015"/>
    </source>
</evidence>
<dbReference type="GO" id="GO:0003700">
    <property type="term" value="F:DNA-binding transcription factor activity"/>
    <property type="evidence" value="ECO:0007669"/>
    <property type="project" value="InterPro"/>
</dbReference>
<dbReference type="Proteomes" id="UP000063953">
    <property type="component" value="Chromosome"/>
</dbReference>
<dbReference type="Pfam" id="PF12625">
    <property type="entry name" value="Arabinose_bd"/>
    <property type="match status" value="1"/>
</dbReference>
<evidence type="ECO:0000313" key="6">
    <source>
        <dbReference type="Proteomes" id="UP000063953"/>
    </source>
</evidence>